<dbReference type="PANTHER" id="PTHR31193">
    <property type="entry name" value="TRANSMEMBRANE PROTEIN C9ORF91"/>
    <property type="match status" value="1"/>
</dbReference>
<accession>A0A3Q0IYI4</accession>
<dbReference type="AlphaFoldDB" id="A0A3Q0IYI4"/>
<dbReference type="GeneID" id="103511884"/>
<dbReference type="Gene3D" id="2.60.40.420">
    <property type="entry name" value="Cupredoxins - blue copper proteins"/>
    <property type="match status" value="1"/>
</dbReference>
<keyword evidence="4" id="KW-1185">Reference proteome</keyword>
<dbReference type="FunFam" id="2.60.40.420:FF:000045">
    <property type="entry name" value="Laccase 2"/>
    <property type="match status" value="1"/>
</dbReference>
<evidence type="ECO:0000256" key="2">
    <source>
        <dbReference type="SAM" id="Phobius"/>
    </source>
</evidence>
<evidence type="ECO:0000313" key="4">
    <source>
        <dbReference type="Proteomes" id="UP000079169"/>
    </source>
</evidence>
<dbReference type="KEGG" id="dci:103511884"/>
<name>A0A3Q0IYI4_DIACI</name>
<dbReference type="RefSeq" id="XP_026681302.1">
    <property type="nucleotide sequence ID" value="XM_026825501.1"/>
</dbReference>
<organism evidence="4 5">
    <name type="scientific">Diaphorina citri</name>
    <name type="common">Asian citrus psyllid</name>
    <dbReference type="NCBI Taxonomy" id="121845"/>
    <lineage>
        <taxon>Eukaryota</taxon>
        <taxon>Metazoa</taxon>
        <taxon>Ecdysozoa</taxon>
        <taxon>Arthropoda</taxon>
        <taxon>Hexapoda</taxon>
        <taxon>Insecta</taxon>
        <taxon>Pterygota</taxon>
        <taxon>Neoptera</taxon>
        <taxon>Paraneoptera</taxon>
        <taxon>Hemiptera</taxon>
        <taxon>Sternorrhyncha</taxon>
        <taxon>Psylloidea</taxon>
        <taxon>Psyllidae</taxon>
        <taxon>Diaphorininae</taxon>
        <taxon>Diaphorina</taxon>
    </lineage>
</organism>
<evidence type="ECO:0000313" key="5">
    <source>
        <dbReference type="RefSeq" id="XP_026681302.1"/>
    </source>
</evidence>
<dbReference type="Pfam" id="PF00394">
    <property type="entry name" value="Cu-oxidase"/>
    <property type="match status" value="1"/>
</dbReference>
<protein>
    <submittedName>
        <fullName evidence="5">Uncharacterized protein LOC103511884</fullName>
    </submittedName>
</protein>
<dbReference type="Proteomes" id="UP000079169">
    <property type="component" value="Unplaced"/>
</dbReference>
<dbReference type="PaxDb" id="121845-A0A3Q0IYI4"/>
<dbReference type="STRING" id="121845.A0A3Q0IYI4"/>
<comment type="similarity">
    <text evidence="1">Belongs to the multicopper oxidase family.</text>
</comment>
<dbReference type="PANTHER" id="PTHR31193:SF1">
    <property type="entry name" value="TRANSMEMBRANE PROTEIN 268"/>
    <property type="match status" value="1"/>
</dbReference>
<dbReference type="SUPFAM" id="SSF49503">
    <property type="entry name" value="Cupredoxins"/>
    <property type="match status" value="1"/>
</dbReference>
<evidence type="ECO:0000259" key="3">
    <source>
        <dbReference type="Pfam" id="PF00394"/>
    </source>
</evidence>
<keyword evidence="2" id="KW-0812">Transmembrane</keyword>
<feature type="transmembrane region" description="Helical" evidence="2">
    <location>
        <begin position="200"/>
        <end position="220"/>
    </location>
</feature>
<dbReference type="InterPro" id="IPR008972">
    <property type="entry name" value="Cupredoxin"/>
</dbReference>
<proteinExistence type="inferred from homology"/>
<keyword evidence="2" id="KW-1133">Transmembrane helix</keyword>
<dbReference type="Pfam" id="PF14800">
    <property type="entry name" value="DUF4481"/>
    <property type="match status" value="1"/>
</dbReference>
<dbReference type="InterPro" id="IPR001117">
    <property type="entry name" value="Cu-oxidase_2nd"/>
</dbReference>
<keyword evidence="2" id="KW-0472">Membrane</keyword>
<sequence>MHFFKVQRDKRYLMRIIGGSCLACPLIFTIEKHQLQVIASDGTAVEPLVVDSVTLFPGDRVDVIIHTNQSNNLYWMQAKTLCDSITAEAVLQYEGEKLTYVSKRPKSDSFPRGKNAKINVDLHDGVNNGGSAPTSNGVTSTTVPGGVIRQGFANGDIIVTLLPVNTKLPWITPAHFRPELVPEELMAQGLTDSASYVCQYGTIFMCWVLTAFIVLLALLFSGVQGLVLFALGILWLVVNAAAIFLCMWIKIKLNHNLERCMAHVNRQLIKHKILLGLDDRGKISCHKVNLCFIYFDINDCIKKLQDYVEREESEGKGPKELTKEERRKKADLEERMDIDDSDIIIQGSQMTRLSRKQDRACMLLLRYSSRYVKLLTRGNLSLQIDAADRSPHPALLPPRHCINNRCPCQYIEEHLKFKPKAIDKWIAIGQMHGPHNSNLSMVEYL</sequence>
<feature type="domain" description="Plastocyanin-like" evidence="3">
    <location>
        <begin position="4"/>
        <end position="95"/>
    </location>
</feature>
<dbReference type="InterPro" id="IPR028054">
    <property type="entry name" value="DUF4481"/>
</dbReference>
<reference evidence="5" key="1">
    <citation type="submission" date="2025-08" db="UniProtKB">
        <authorList>
            <consortium name="RefSeq"/>
        </authorList>
    </citation>
    <scope>IDENTIFICATION</scope>
</reference>
<feature type="transmembrane region" description="Helical" evidence="2">
    <location>
        <begin position="227"/>
        <end position="251"/>
    </location>
</feature>
<gene>
    <name evidence="5" type="primary">LOC103511884</name>
</gene>
<evidence type="ECO:0000256" key="1">
    <source>
        <dbReference type="ARBA" id="ARBA00010609"/>
    </source>
</evidence>